<keyword evidence="2 8" id="KW-0479">Metal-binding</keyword>
<dbReference type="SUPFAM" id="SSF54928">
    <property type="entry name" value="RNA-binding domain, RBD"/>
    <property type="match status" value="1"/>
</dbReference>
<evidence type="ECO:0000313" key="13">
    <source>
        <dbReference type="EMBL" id="KIP11513.1"/>
    </source>
</evidence>
<dbReference type="HOGENOM" id="CLU_017928_0_0_1"/>
<evidence type="ECO:0000256" key="6">
    <source>
        <dbReference type="ARBA" id="ARBA00043866"/>
    </source>
</evidence>
<evidence type="ECO:0000256" key="7">
    <source>
        <dbReference type="PROSITE-ProRule" id="PRU00176"/>
    </source>
</evidence>
<organism evidence="13 14">
    <name type="scientific">Phlebiopsis gigantea (strain 11061_1 CR5-6)</name>
    <name type="common">White-rot fungus</name>
    <name type="synonym">Peniophora gigantea</name>
    <dbReference type="NCBI Taxonomy" id="745531"/>
    <lineage>
        <taxon>Eukaryota</taxon>
        <taxon>Fungi</taxon>
        <taxon>Dikarya</taxon>
        <taxon>Basidiomycota</taxon>
        <taxon>Agaricomycotina</taxon>
        <taxon>Agaricomycetes</taxon>
        <taxon>Polyporales</taxon>
        <taxon>Phanerochaetaceae</taxon>
        <taxon>Phlebiopsis</taxon>
    </lineage>
</organism>
<dbReference type="Pfam" id="PF01480">
    <property type="entry name" value="PWI"/>
    <property type="match status" value="1"/>
</dbReference>
<dbReference type="InterPro" id="IPR036483">
    <property type="entry name" value="PWI_dom_sf"/>
</dbReference>
<dbReference type="InterPro" id="IPR012677">
    <property type="entry name" value="Nucleotide-bd_a/b_plait_sf"/>
</dbReference>
<feature type="region of interest" description="Disordered" evidence="10">
    <location>
        <begin position="570"/>
        <end position="606"/>
    </location>
</feature>
<feature type="domain" description="RRM" evidence="11">
    <location>
        <begin position="395"/>
        <end position="467"/>
    </location>
</feature>
<gene>
    <name evidence="13" type="ORF">PHLGIDRAFT_83648</name>
</gene>
<dbReference type="PANTHER" id="PTHR14398:SF0">
    <property type="entry name" value="ZINC FINGER PROTEIN SWM"/>
    <property type="match status" value="1"/>
</dbReference>
<evidence type="ECO:0000256" key="3">
    <source>
        <dbReference type="ARBA" id="ARBA00022771"/>
    </source>
</evidence>
<evidence type="ECO:0000256" key="2">
    <source>
        <dbReference type="ARBA" id="ARBA00022723"/>
    </source>
</evidence>
<dbReference type="InterPro" id="IPR000571">
    <property type="entry name" value="Znf_CCCH"/>
</dbReference>
<evidence type="ECO:0000256" key="1">
    <source>
        <dbReference type="ARBA" id="ARBA00022664"/>
    </source>
</evidence>
<dbReference type="InterPro" id="IPR002483">
    <property type="entry name" value="PWI_dom"/>
</dbReference>
<keyword evidence="9" id="KW-0175">Coiled coil</keyword>
<dbReference type="PROSITE" id="PS50103">
    <property type="entry name" value="ZF_C3H1"/>
    <property type="match status" value="1"/>
</dbReference>
<dbReference type="InterPro" id="IPR036855">
    <property type="entry name" value="Znf_CCCH_sf"/>
</dbReference>
<evidence type="ECO:0000256" key="5">
    <source>
        <dbReference type="ARBA" id="ARBA00022884"/>
    </source>
</evidence>
<feature type="region of interest" description="Disordered" evidence="10">
    <location>
        <begin position="368"/>
        <end position="389"/>
    </location>
</feature>
<keyword evidence="3 8" id="KW-0863">Zinc-finger</keyword>
<dbReference type="SUPFAM" id="SSF101233">
    <property type="entry name" value="PWI domain"/>
    <property type="match status" value="1"/>
</dbReference>
<dbReference type="InterPro" id="IPR035979">
    <property type="entry name" value="RBD_domain_sf"/>
</dbReference>
<sequence length="826" mass="89005">MLLDAEAATHLKPWLVRTLEPVCDAEPGALADYILALLKHNAPETELRKELKVQLEEFLEKETSTFIETLFTALRTKSYLPYSALSPSATPASSSSNVVQDGGIPIPIDALMNSSDAESPDRRRKRGMDYEDDNRPVKGPRLHEDGQFGRPGRGGFGRGERGRMMISGRADYMDGGMNGAIEMGMGMQPMGVNRGAYQPPGRGRGICRDYHNNGYCARGAYCKYSHGDDAVIPGLFPMNGMPGAPYGPMMGGGDMQFSMPGASNAPYNPHERMDMRPVPTAPMGMASRPPQGRAPMLQRQGDVNGAHKPGELPVIQDLTPRVPDEEGAQAQPLQMNGTSPGMNGPSGPGAVDLSLPMNPMAGVRNGFRPPRNAPMTPKGTFGDAPSFRPERRNDKTLVVEKIPEDKLSLGAINDWFKRFGTVTNVAVDASGAKALVSFSNHEEAHAAWKCEDAVFSNRFVKVFWHRPMEGHGQKGTRMLAASANLVAKVGGKDSQQKPVIPAPTSNPPATAAPRKATSSSPAVSALAAKQQLLEKQIAEQKALMEKLMTASGDEKKEIMARLRKLNEEMKAPVAPSPPPAAGSPASLPPNKRSRGSPPRTDDRTQKEMERLDKELELHNITTAIEGEGEESTEELRARLEKLKAEAASLGISPDGAESTHPHSGGTFRPYRGRGRGRGFFRGAMRGGPPRTSMKLDNRPKKLLVQGATQEQLQSVRDWYETTGHVESVDTTDSGAILVSFKSRAAAEQGLAKGTNLPIVGSVQVSWFTGQPSHKPTIQKASAPSTDGAVDTPDGRPMSPAPDDSHMAEEEEVVTPVWGADDEFGML</sequence>
<dbReference type="PANTHER" id="PTHR14398">
    <property type="entry name" value="RNA RECOGNITION RRM/RNP DOMAIN"/>
    <property type="match status" value="1"/>
</dbReference>
<feature type="region of interest" description="Disordered" evidence="10">
    <location>
        <begin position="770"/>
        <end position="826"/>
    </location>
</feature>
<evidence type="ECO:0000259" key="11">
    <source>
        <dbReference type="PROSITE" id="PS50102"/>
    </source>
</evidence>
<evidence type="ECO:0000259" key="12">
    <source>
        <dbReference type="PROSITE" id="PS50103"/>
    </source>
</evidence>
<feature type="region of interest" description="Disordered" evidence="10">
    <location>
        <begin position="104"/>
        <end position="161"/>
    </location>
</feature>
<keyword evidence="1" id="KW-0507">mRNA processing</keyword>
<keyword evidence="14" id="KW-1185">Reference proteome</keyword>
<dbReference type="Gene3D" id="1.20.1390.10">
    <property type="entry name" value="PWI domain"/>
    <property type="match status" value="1"/>
</dbReference>
<evidence type="ECO:0000256" key="10">
    <source>
        <dbReference type="SAM" id="MobiDB-lite"/>
    </source>
</evidence>
<dbReference type="GO" id="GO:0005634">
    <property type="term" value="C:nucleus"/>
    <property type="evidence" value="ECO:0007669"/>
    <property type="project" value="TreeGrafter"/>
</dbReference>
<dbReference type="GO" id="GO:0006397">
    <property type="term" value="P:mRNA processing"/>
    <property type="evidence" value="ECO:0007669"/>
    <property type="project" value="UniProtKB-KW"/>
</dbReference>
<evidence type="ECO:0000256" key="9">
    <source>
        <dbReference type="SAM" id="Coils"/>
    </source>
</evidence>
<dbReference type="Gene3D" id="3.30.70.330">
    <property type="match status" value="1"/>
</dbReference>
<dbReference type="STRING" id="745531.A0A0C3PUV4"/>
<feature type="domain" description="C3H1-type" evidence="12">
    <location>
        <begin position="201"/>
        <end position="229"/>
    </location>
</feature>
<feature type="compositionally biased region" description="Basic and acidic residues" evidence="10">
    <location>
        <begin position="127"/>
        <end position="147"/>
    </location>
</feature>
<proteinExistence type="predicted"/>
<dbReference type="CDD" id="cd12257">
    <property type="entry name" value="RRM1_RBM26_like"/>
    <property type="match status" value="1"/>
</dbReference>
<protein>
    <recommendedName>
        <fullName evidence="15">C3H1-type domain-containing protein</fullName>
    </recommendedName>
</protein>
<accession>A0A0C3PUV4</accession>
<keyword evidence="5 7" id="KW-0694">RNA-binding</keyword>
<dbReference type="Proteomes" id="UP000053257">
    <property type="component" value="Unassembled WGS sequence"/>
</dbReference>
<evidence type="ECO:0000256" key="4">
    <source>
        <dbReference type="ARBA" id="ARBA00022833"/>
    </source>
</evidence>
<feature type="region of interest" description="Disordered" evidence="10">
    <location>
        <begin position="490"/>
        <end position="523"/>
    </location>
</feature>
<evidence type="ECO:0000313" key="14">
    <source>
        <dbReference type="Proteomes" id="UP000053257"/>
    </source>
</evidence>
<reference evidence="13 14" key="1">
    <citation type="journal article" date="2014" name="PLoS Genet.">
        <title>Analysis of the Phlebiopsis gigantea genome, transcriptome and secretome provides insight into its pioneer colonization strategies of wood.</title>
        <authorList>
            <person name="Hori C."/>
            <person name="Ishida T."/>
            <person name="Igarashi K."/>
            <person name="Samejima M."/>
            <person name="Suzuki H."/>
            <person name="Master E."/>
            <person name="Ferreira P."/>
            <person name="Ruiz-Duenas F.J."/>
            <person name="Held B."/>
            <person name="Canessa P."/>
            <person name="Larrondo L.F."/>
            <person name="Schmoll M."/>
            <person name="Druzhinina I.S."/>
            <person name="Kubicek C.P."/>
            <person name="Gaskell J.A."/>
            <person name="Kersten P."/>
            <person name="St John F."/>
            <person name="Glasner J."/>
            <person name="Sabat G."/>
            <person name="Splinter BonDurant S."/>
            <person name="Syed K."/>
            <person name="Yadav J."/>
            <person name="Mgbeahuruike A.C."/>
            <person name="Kovalchuk A."/>
            <person name="Asiegbu F.O."/>
            <person name="Lackner G."/>
            <person name="Hoffmeister D."/>
            <person name="Rencoret J."/>
            <person name="Gutierrez A."/>
            <person name="Sun H."/>
            <person name="Lindquist E."/>
            <person name="Barry K."/>
            <person name="Riley R."/>
            <person name="Grigoriev I.V."/>
            <person name="Henrissat B."/>
            <person name="Kues U."/>
            <person name="Berka R.M."/>
            <person name="Martinez A.T."/>
            <person name="Covert S.F."/>
            <person name="Blanchette R.A."/>
            <person name="Cullen D."/>
        </authorList>
    </citation>
    <scope>NUCLEOTIDE SEQUENCE [LARGE SCALE GENOMIC DNA]</scope>
    <source>
        <strain evidence="13 14">11061_1 CR5-6</strain>
    </source>
</reference>
<dbReference type="OrthoDB" id="443401at2759"/>
<feature type="coiled-coil region" evidence="9">
    <location>
        <begin position="530"/>
        <end position="568"/>
    </location>
</feature>
<evidence type="ECO:0000256" key="8">
    <source>
        <dbReference type="PROSITE-ProRule" id="PRU00723"/>
    </source>
</evidence>
<dbReference type="PROSITE" id="PS50102">
    <property type="entry name" value="RRM"/>
    <property type="match status" value="1"/>
</dbReference>
<keyword evidence="4 8" id="KW-0862">Zinc</keyword>
<dbReference type="AlphaFoldDB" id="A0A0C3PUV4"/>
<dbReference type="GO" id="GO:0008270">
    <property type="term" value="F:zinc ion binding"/>
    <property type="evidence" value="ECO:0007669"/>
    <property type="project" value="UniProtKB-KW"/>
</dbReference>
<dbReference type="EMBL" id="KN840446">
    <property type="protein sequence ID" value="KIP11513.1"/>
    <property type="molecule type" value="Genomic_DNA"/>
</dbReference>
<feature type="region of interest" description="Disordered" evidence="10">
    <location>
        <begin position="651"/>
        <end position="675"/>
    </location>
</feature>
<feature type="zinc finger region" description="C3H1-type" evidence="8">
    <location>
        <begin position="201"/>
        <end position="229"/>
    </location>
</feature>
<dbReference type="Pfam" id="PF00642">
    <property type="entry name" value="zf-CCCH"/>
    <property type="match status" value="1"/>
</dbReference>
<dbReference type="InterPro" id="IPR045137">
    <property type="entry name" value="RBM26/27"/>
</dbReference>
<evidence type="ECO:0008006" key="15">
    <source>
        <dbReference type="Google" id="ProtNLM"/>
    </source>
</evidence>
<dbReference type="GO" id="GO:0003723">
    <property type="term" value="F:RNA binding"/>
    <property type="evidence" value="ECO:0007669"/>
    <property type="project" value="UniProtKB-UniRule"/>
</dbReference>
<name>A0A0C3PUV4_PHLG1</name>
<dbReference type="InterPro" id="IPR000504">
    <property type="entry name" value="RRM_dom"/>
</dbReference>
<dbReference type="SUPFAM" id="SSF90229">
    <property type="entry name" value="CCCH zinc finger"/>
    <property type="match status" value="1"/>
</dbReference>
<feature type="compositionally biased region" description="Polar residues" evidence="10">
    <location>
        <begin position="770"/>
        <end position="784"/>
    </location>
</feature>
<comment type="function">
    <text evidence="6">May be involved in the turnover of nuclear polyadenylated (pA+) RNA.</text>
</comment>
<dbReference type="SMART" id="SM00356">
    <property type="entry name" value="ZnF_C3H1"/>
    <property type="match status" value="1"/>
</dbReference>